<dbReference type="AlphaFoldDB" id="M1CZF7"/>
<reference evidence="1" key="2">
    <citation type="submission" date="2015-06" db="UniProtKB">
        <authorList>
            <consortium name="EnsemblPlants"/>
        </authorList>
    </citation>
    <scope>IDENTIFICATION</scope>
    <source>
        <strain evidence="1">DM1-3 516 R44</strain>
    </source>
</reference>
<dbReference type="HOGENOM" id="CLU_2150393_0_0_1"/>
<dbReference type="Gramene" id="PGSC0003DMT400078124">
    <property type="protein sequence ID" value="PGSC0003DMT400078124"/>
    <property type="gene ID" value="PGSC0003DMG400030383"/>
</dbReference>
<reference evidence="2" key="1">
    <citation type="journal article" date="2011" name="Nature">
        <title>Genome sequence and analysis of the tuber crop potato.</title>
        <authorList>
            <consortium name="The Potato Genome Sequencing Consortium"/>
        </authorList>
    </citation>
    <scope>NUCLEOTIDE SEQUENCE [LARGE SCALE GENOMIC DNA]</scope>
    <source>
        <strain evidence="2">cv. DM1-3 516 R44</strain>
    </source>
</reference>
<accession>M1CZF7</accession>
<evidence type="ECO:0000313" key="2">
    <source>
        <dbReference type="Proteomes" id="UP000011115"/>
    </source>
</evidence>
<dbReference type="InParanoid" id="M1CZF7"/>
<dbReference type="PaxDb" id="4113-PGSC0003DMT400078124"/>
<organism evidence="1 2">
    <name type="scientific">Solanum tuberosum</name>
    <name type="common">Potato</name>
    <dbReference type="NCBI Taxonomy" id="4113"/>
    <lineage>
        <taxon>Eukaryota</taxon>
        <taxon>Viridiplantae</taxon>
        <taxon>Streptophyta</taxon>
        <taxon>Embryophyta</taxon>
        <taxon>Tracheophyta</taxon>
        <taxon>Spermatophyta</taxon>
        <taxon>Magnoliopsida</taxon>
        <taxon>eudicotyledons</taxon>
        <taxon>Gunneridae</taxon>
        <taxon>Pentapetalae</taxon>
        <taxon>asterids</taxon>
        <taxon>lamiids</taxon>
        <taxon>Solanales</taxon>
        <taxon>Solanaceae</taxon>
        <taxon>Solanoideae</taxon>
        <taxon>Solaneae</taxon>
        <taxon>Solanum</taxon>
    </lineage>
</organism>
<keyword evidence="2" id="KW-1185">Reference proteome</keyword>
<dbReference type="EnsemblPlants" id="PGSC0003DMT400078124">
    <property type="protein sequence ID" value="PGSC0003DMT400078124"/>
    <property type="gene ID" value="PGSC0003DMG400030383"/>
</dbReference>
<protein>
    <submittedName>
        <fullName evidence="1">Uncharacterized protein</fullName>
    </submittedName>
</protein>
<name>M1CZF7_SOLTU</name>
<sequence length="112" mass="12627">MSMITADYPAVIYFRNGLHEYYKIDLDSLPERLSPIANFTEDFPVWTVIDECIGGRKEANETNHFTVGSCGRALFRTLCIARALVHQAARSLHDFLWAVDIILIGIGKQILA</sequence>
<evidence type="ECO:0000313" key="1">
    <source>
        <dbReference type="EnsemblPlants" id="PGSC0003DMT400078124"/>
    </source>
</evidence>
<proteinExistence type="predicted"/>
<dbReference type="Proteomes" id="UP000011115">
    <property type="component" value="Unassembled WGS sequence"/>
</dbReference>